<proteinExistence type="predicted"/>
<keyword evidence="3" id="KW-1185">Reference proteome</keyword>
<evidence type="ECO:0000259" key="1">
    <source>
        <dbReference type="Pfam" id="PF11955"/>
    </source>
</evidence>
<accession>A0ABR0VAR6</accession>
<protein>
    <recommendedName>
        <fullName evidence="1">PORR domain-containing protein</fullName>
    </recommendedName>
</protein>
<gene>
    <name evidence="2" type="ORF">DH2020_034284</name>
</gene>
<dbReference type="InterPro" id="IPR045040">
    <property type="entry name" value="PORR_fam"/>
</dbReference>
<dbReference type="PANTHER" id="PTHR31476:SF6">
    <property type="entry name" value="EMB|CAB68190.1"/>
    <property type="match status" value="1"/>
</dbReference>
<evidence type="ECO:0000313" key="3">
    <source>
        <dbReference type="Proteomes" id="UP001318860"/>
    </source>
</evidence>
<organism evidence="2 3">
    <name type="scientific">Rehmannia glutinosa</name>
    <name type="common">Chinese foxglove</name>
    <dbReference type="NCBI Taxonomy" id="99300"/>
    <lineage>
        <taxon>Eukaryota</taxon>
        <taxon>Viridiplantae</taxon>
        <taxon>Streptophyta</taxon>
        <taxon>Embryophyta</taxon>
        <taxon>Tracheophyta</taxon>
        <taxon>Spermatophyta</taxon>
        <taxon>Magnoliopsida</taxon>
        <taxon>eudicotyledons</taxon>
        <taxon>Gunneridae</taxon>
        <taxon>Pentapetalae</taxon>
        <taxon>asterids</taxon>
        <taxon>lamiids</taxon>
        <taxon>Lamiales</taxon>
        <taxon>Orobanchaceae</taxon>
        <taxon>Rehmannieae</taxon>
        <taxon>Rehmannia</taxon>
    </lineage>
</organism>
<dbReference type="Pfam" id="PF11955">
    <property type="entry name" value="PORR"/>
    <property type="match status" value="1"/>
</dbReference>
<sequence>MVNVKQQGNDIMSNEGKTKPVGQTVRRIVSKKMMFQQRRSWRSFDDVYSSIAYFHPFIEIQKRNLVNVKLKWVKDTVLDSAVSNGAQLKATCTLVSLIGSNPDYTLPVYCLSRYRGQLGLPSDLKVSSFIRRYPNIFQEFYRPDSRGTPVPWYSLTPETLDIYNQETRLVYEDCYEDILNRLQKLLMLTKERLLPLQTIDQLRWDLGLPYDYENKLVAKRPELFSFVKLSDERVGLKLLIWDDSLAVSHLESKKSNLVENHGSLAFPIGFTRGFGLKKKCMEWLNEWQKLPYTSPYVDASHLDPRTDVSEKRIVGVFHELLHLTILRKMERRNVSNMRGPLAMPQKFTKVFDRHPGIFYLSKKGGTQTVVLREAYDRGRLIEHHPLADIREKYSSMMKTGFLDRSRGLYKKERKKGSEDDLVNMSFGANCFKSETETECDMLSDYESDETS</sequence>
<name>A0ABR0VAR6_REHGL</name>
<dbReference type="Proteomes" id="UP001318860">
    <property type="component" value="Unassembled WGS sequence"/>
</dbReference>
<dbReference type="InterPro" id="IPR021099">
    <property type="entry name" value="PORR_domain"/>
</dbReference>
<dbReference type="PANTHER" id="PTHR31476">
    <property type="entry name" value="PROTEIN WHAT'S THIS FACTOR 1 HOMOLOG, CHLOROPLASTIC"/>
    <property type="match status" value="1"/>
</dbReference>
<feature type="domain" description="PORR" evidence="1">
    <location>
        <begin position="73"/>
        <end position="400"/>
    </location>
</feature>
<dbReference type="EMBL" id="JABTTQ020001301">
    <property type="protein sequence ID" value="KAK6131977.1"/>
    <property type="molecule type" value="Genomic_DNA"/>
</dbReference>
<comment type="caution">
    <text evidence="2">The sequence shown here is derived from an EMBL/GenBank/DDBJ whole genome shotgun (WGS) entry which is preliminary data.</text>
</comment>
<reference evidence="2 3" key="1">
    <citation type="journal article" date="2021" name="Comput. Struct. Biotechnol. J.">
        <title>De novo genome assembly of the potent medicinal plant Rehmannia glutinosa using nanopore technology.</title>
        <authorList>
            <person name="Ma L."/>
            <person name="Dong C."/>
            <person name="Song C."/>
            <person name="Wang X."/>
            <person name="Zheng X."/>
            <person name="Niu Y."/>
            <person name="Chen S."/>
            <person name="Feng W."/>
        </authorList>
    </citation>
    <scope>NUCLEOTIDE SEQUENCE [LARGE SCALE GENOMIC DNA]</scope>
    <source>
        <strain evidence="2">DH-2019</strain>
    </source>
</reference>
<evidence type="ECO:0000313" key="2">
    <source>
        <dbReference type="EMBL" id="KAK6131977.1"/>
    </source>
</evidence>